<organism evidence="1 2">
    <name type="scientific">Pedobacter ginsengiterrae</name>
    <dbReference type="NCBI Taxonomy" id="871696"/>
    <lineage>
        <taxon>Bacteria</taxon>
        <taxon>Pseudomonadati</taxon>
        <taxon>Bacteroidota</taxon>
        <taxon>Sphingobacteriia</taxon>
        <taxon>Sphingobacteriales</taxon>
        <taxon>Sphingobacteriaceae</taxon>
        <taxon>Pedobacter</taxon>
    </lineage>
</organism>
<name>A0ABP7Q7L9_9SPHI</name>
<proteinExistence type="predicted"/>
<gene>
    <name evidence="1" type="ORF">GCM10022246_32000</name>
</gene>
<reference evidence="2" key="1">
    <citation type="journal article" date="2019" name="Int. J. Syst. Evol. Microbiol.">
        <title>The Global Catalogue of Microorganisms (GCM) 10K type strain sequencing project: providing services to taxonomists for standard genome sequencing and annotation.</title>
        <authorList>
            <consortium name="The Broad Institute Genomics Platform"/>
            <consortium name="The Broad Institute Genome Sequencing Center for Infectious Disease"/>
            <person name="Wu L."/>
            <person name="Ma J."/>
        </authorList>
    </citation>
    <scope>NUCLEOTIDE SEQUENCE [LARGE SCALE GENOMIC DNA]</scope>
    <source>
        <strain evidence="2">JCM 17338</strain>
    </source>
</reference>
<sequence length="268" mass="30262">MAIQKGFLHIRGRLGDLIFYKRLNKDVVRNKASEKPQTENSKRSARDFGTASKYGAYIRQVFHPLVIFYGEASLMNRLNSRLIAVLKTIPQEKAGAKKLIDGNISLLTGFEFNQATPFSKLWLKPTEFNIVDRQTIRLSLPEENLRNLVKPYAKATHIILQAIIFNFELDGDEYEEVRVKDLSIPLNLEHFSGKALNVPLNLNGDRAVLIALGVHYSDDSAFGGVKQIACKIAHAIQIRDGQIVNFVEVPKEKIIPQPAPELLDWDDL</sequence>
<dbReference type="Proteomes" id="UP001501081">
    <property type="component" value="Unassembled WGS sequence"/>
</dbReference>
<keyword evidence="2" id="KW-1185">Reference proteome</keyword>
<evidence type="ECO:0000313" key="1">
    <source>
        <dbReference type="EMBL" id="GAA3977311.1"/>
    </source>
</evidence>
<protein>
    <submittedName>
        <fullName evidence="1">Uncharacterized protein</fullName>
    </submittedName>
</protein>
<comment type="caution">
    <text evidence="1">The sequence shown here is derived from an EMBL/GenBank/DDBJ whole genome shotgun (WGS) entry which is preliminary data.</text>
</comment>
<dbReference type="EMBL" id="BAABAK010000016">
    <property type="protein sequence ID" value="GAA3977311.1"/>
    <property type="molecule type" value="Genomic_DNA"/>
</dbReference>
<evidence type="ECO:0000313" key="2">
    <source>
        <dbReference type="Proteomes" id="UP001501081"/>
    </source>
</evidence>
<accession>A0ABP7Q7L9</accession>
<dbReference type="RefSeq" id="WP_344768641.1">
    <property type="nucleotide sequence ID" value="NZ_BAABAK010000016.1"/>
</dbReference>